<comment type="subcellular location">
    <subcellularLocation>
        <location evidence="1 9">Cell inner membrane</location>
        <topology evidence="1 9">Multi-pass membrane protein</topology>
    </subcellularLocation>
</comment>
<keyword evidence="12" id="KW-1185">Reference proteome</keyword>
<organism evidence="11 12">
    <name type="scientific">Pararhodospirillum oryzae</name>
    <dbReference type="NCBI Taxonomy" id="478448"/>
    <lineage>
        <taxon>Bacteria</taxon>
        <taxon>Pseudomonadati</taxon>
        <taxon>Pseudomonadota</taxon>
        <taxon>Alphaproteobacteria</taxon>
        <taxon>Rhodospirillales</taxon>
        <taxon>Rhodospirillaceae</taxon>
        <taxon>Pararhodospirillum</taxon>
    </lineage>
</organism>
<evidence type="ECO:0000256" key="7">
    <source>
        <dbReference type="ARBA" id="ARBA00023136"/>
    </source>
</evidence>
<feature type="domain" description="Tripartite ATP-independent periplasmic transporters DctQ component" evidence="10">
    <location>
        <begin position="23"/>
        <end position="156"/>
    </location>
</feature>
<evidence type="ECO:0000256" key="8">
    <source>
        <dbReference type="ARBA" id="ARBA00038436"/>
    </source>
</evidence>
<accession>A0A512H487</accession>
<name>A0A512H487_9PROT</name>
<evidence type="ECO:0000256" key="4">
    <source>
        <dbReference type="ARBA" id="ARBA00022519"/>
    </source>
</evidence>
<feature type="transmembrane region" description="Helical" evidence="9">
    <location>
        <begin position="49"/>
        <end position="66"/>
    </location>
</feature>
<comment type="caution">
    <text evidence="11">The sequence shown here is derived from an EMBL/GenBank/DDBJ whole genome shotgun (WGS) entry which is preliminary data.</text>
</comment>
<proteinExistence type="inferred from homology"/>
<keyword evidence="7 9" id="KW-0472">Membrane</keyword>
<evidence type="ECO:0000256" key="9">
    <source>
        <dbReference type="RuleBase" id="RU369079"/>
    </source>
</evidence>
<dbReference type="Pfam" id="PF04290">
    <property type="entry name" value="DctQ"/>
    <property type="match status" value="1"/>
</dbReference>
<evidence type="ECO:0000256" key="1">
    <source>
        <dbReference type="ARBA" id="ARBA00004429"/>
    </source>
</evidence>
<comment type="similarity">
    <text evidence="8 9">Belongs to the TRAP transporter small permease family.</text>
</comment>
<dbReference type="InterPro" id="IPR007387">
    <property type="entry name" value="TRAP_DctQ"/>
</dbReference>
<dbReference type="Proteomes" id="UP000321567">
    <property type="component" value="Unassembled WGS sequence"/>
</dbReference>
<keyword evidence="2 9" id="KW-0813">Transport</keyword>
<evidence type="ECO:0000259" key="10">
    <source>
        <dbReference type="Pfam" id="PF04290"/>
    </source>
</evidence>
<feature type="transmembrane region" description="Helical" evidence="9">
    <location>
        <begin position="7"/>
        <end position="29"/>
    </location>
</feature>
<comment type="subunit">
    <text evidence="9">The complex comprises the extracytoplasmic solute receptor protein and the two transmembrane proteins.</text>
</comment>
<reference evidence="11 12" key="1">
    <citation type="submission" date="2019-07" db="EMBL/GenBank/DDBJ databases">
        <title>Whole genome shotgun sequence of Rhodospirillum oryzae NBRC 107573.</title>
        <authorList>
            <person name="Hosoyama A."/>
            <person name="Uohara A."/>
            <person name="Ohji S."/>
            <person name="Ichikawa N."/>
        </authorList>
    </citation>
    <scope>NUCLEOTIDE SEQUENCE [LARGE SCALE GENOMIC DNA]</scope>
    <source>
        <strain evidence="11 12">NBRC 107573</strain>
    </source>
</reference>
<evidence type="ECO:0000256" key="2">
    <source>
        <dbReference type="ARBA" id="ARBA00022448"/>
    </source>
</evidence>
<comment type="function">
    <text evidence="9">Part of the tripartite ATP-independent periplasmic (TRAP) transport system.</text>
</comment>
<dbReference type="GO" id="GO:0022857">
    <property type="term" value="F:transmembrane transporter activity"/>
    <property type="evidence" value="ECO:0007669"/>
    <property type="project" value="UniProtKB-UniRule"/>
</dbReference>
<dbReference type="RefSeq" id="WP_147162293.1">
    <property type="nucleotide sequence ID" value="NZ_BJZO01000006.1"/>
</dbReference>
<dbReference type="GO" id="GO:0005886">
    <property type="term" value="C:plasma membrane"/>
    <property type="evidence" value="ECO:0007669"/>
    <property type="project" value="UniProtKB-SubCell"/>
</dbReference>
<evidence type="ECO:0000256" key="6">
    <source>
        <dbReference type="ARBA" id="ARBA00022989"/>
    </source>
</evidence>
<dbReference type="GO" id="GO:0015740">
    <property type="term" value="P:C4-dicarboxylate transport"/>
    <property type="evidence" value="ECO:0007669"/>
    <property type="project" value="TreeGrafter"/>
</dbReference>
<evidence type="ECO:0000256" key="5">
    <source>
        <dbReference type="ARBA" id="ARBA00022692"/>
    </source>
</evidence>
<dbReference type="EMBL" id="BJZO01000006">
    <property type="protein sequence ID" value="GEO80228.1"/>
    <property type="molecule type" value="Genomic_DNA"/>
</dbReference>
<keyword evidence="3" id="KW-1003">Cell membrane</keyword>
<dbReference type="PANTHER" id="PTHR35011">
    <property type="entry name" value="2,3-DIKETO-L-GULONATE TRAP TRANSPORTER SMALL PERMEASE PROTEIN YIAM"/>
    <property type="match status" value="1"/>
</dbReference>
<dbReference type="PANTHER" id="PTHR35011:SF10">
    <property type="entry name" value="TRAP TRANSPORTER SMALL PERMEASE PROTEIN"/>
    <property type="match status" value="1"/>
</dbReference>
<evidence type="ECO:0000256" key="3">
    <source>
        <dbReference type="ARBA" id="ARBA00022475"/>
    </source>
</evidence>
<feature type="transmembrane region" description="Helical" evidence="9">
    <location>
        <begin position="87"/>
        <end position="108"/>
    </location>
</feature>
<dbReference type="InterPro" id="IPR055348">
    <property type="entry name" value="DctQ"/>
</dbReference>
<keyword evidence="6 9" id="KW-1133">Transmembrane helix</keyword>
<feature type="transmembrane region" description="Helical" evidence="9">
    <location>
        <begin position="134"/>
        <end position="153"/>
    </location>
</feature>
<evidence type="ECO:0000313" key="11">
    <source>
        <dbReference type="EMBL" id="GEO80228.1"/>
    </source>
</evidence>
<keyword evidence="4 9" id="KW-0997">Cell inner membrane</keyword>
<dbReference type="AlphaFoldDB" id="A0A512H487"/>
<dbReference type="OrthoDB" id="4250245at2"/>
<protein>
    <recommendedName>
        <fullName evidence="9">TRAP transporter small permease protein</fullName>
    </recommendedName>
</protein>
<evidence type="ECO:0000313" key="12">
    <source>
        <dbReference type="Proteomes" id="UP000321567"/>
    </source>
</evidence>
<sequence length="179" mass="19824">MEHLEKWIGRISAVFASLVLLAMMGQIVVDVVLRGTWGAGFPATAELVSRYYMVAISFLPLALTEIKRRHIEATIFTDRLQGRARQTITFLGFAVALVVFALMAWGSVGEAMRQTARRAYVEVGTGVFPTWPSYWIVSVSFGLMGLVVVLRLIELLLGRFHDSAHDPLEEIDSTSGEGH</sequence>
<keyword evidence="5 9" id="KW-0812">Transmembrane</keyword>
<gene>
    <name evidence="11" type="ORF">ROR02_03590</name>
</gene>